<feature type="non-terminal residue" evidence="1">
    <location>
        <position position="1"/>
    </location>
</feature>
<accession>F3C9R5</accession>
<name>F3C9R5_PSESG</name>
<dbReference type="BioCyc" id="PSYR875330:G11XH-4436-MONOMER"/>
<organism evidence="1 2">
    <name type="scientific">Pseudomonas savastanoi pv. glycinea str. race 4</name>
    <dbReference type="NCBI Taxonomy" id="875330"/>
    <lineage>
        <taxon>Bacteria</taxon>
        <taxon>Pseudomonadati</taxon>
        <taxon>Pseudomonadota</taxon>
        <taxon>Gammaproteobacteria</taxon>
        <taxon>Pseudomonadales</taxon>
        <taxon>Pseudomonadaceae</taxon>
        <taxon>Pseudomonas</taxon>
    </lineage>
</organism>
<dbReference type="HOGENOM" id="CLU_208764_0_0_6"/>
<evidence type="ECO:0000313" key="2">
    <source>
        <dbReference type="Proteomes" id="UP000005466"/>
    </source>
</evidence>
<dbReference type="EMBL" id="ADWY01001121">
    <property type="protein sequence ID" value="EGH16007.1"/>
    <property type="molecule type" value="Genomic_DNA"/>
</dbReference>
<dbReference type="AlphaFoldDB" id="F3C9R5"/>
<comment type="caution">
    <text evidence="1">The sequence shown here is derived from an EMBL/GenBank/DDBJ whole genome shotgun (WGS) entry which is preliminary data.</text>
</comment>
<evidence type="ECO:0000313" key="1">
    <source>
        <dbReference type="EMBL" id="EGH16007.1"/>
    </source>
</evidence>
<reference evidence="1 2" key="1">
    <citation type="journal article" date="2011" name="PLoS Pathog.">
        <title>Dynamic evolution of pathogenicity revealed by sequencing and comparative genomics of 19 Pseudomonas syringae isolates.</title>
        <authorList>
            <person name="Baltrus D.A."/>
            <person name="Nishimura M.T."/>
            <person name="Romanchuk A."/>
            <person name="Chang J.H."/>
            <person name="Mukhtar M.S."/>
            <person name="Cherkis K."/>
            <person name="Roach J."/>
            <person name="Grant S.R."/>
            <person name="Jones C.D."/>
            <person name="Dangl J.L."/>
        </authorList>
    </citation>
    <scope>NUCLEOTIDE SEQUENCE [LARGE SCALE GENOMIC DNA]</scope>
    <source>
        <strain evidence="2">race 4</strain>
    </source>
</reference>
<proteinExistence type="predicted"/>
<dbReference type="Proteomes" id="UP000005466">
    <property type="component" value="Unassembled WGS sequence"/>
</dbReference>
<gene>
    <name evidence="1" type="ORF">Pgy4_23226</name>
</gene>
<sequence length="62" mass="6974">GKKCSQNGLKAVSGLLIYTAFFQTSKSASLYLPTEQRSRLISNKSDCFEIELLIMNQSFHET</sequence>
<protein>
    <submittedName>
        <fullName evidence="1">Uncharacterized protein</fullName>
    </submittedName>
</protein>